<dbReference type="Pfam" id="PF02518">
    <property type="entry name" value="HATPase_c"/>
    <property type="match status" value="1"/>
</dbReference>
<evidence type="ECO:0000256" key="9">
    <source>
        <dbReference type="ARBA" id="ARBA00023012"/>
    </source>
</evidence>
<dbReference type="InterPro" id="IPR003661">
    <property type="entry name" value="HisK_dim/P_dom"/>
</dbReference>
<dbReference type="PROSITE" id="PS50109">
    <property type="entry name" value="HIS_KIN"/>
    <property type="match status" value="1"/>
</dbReference>
<dbReference type="OrthoDB" id="9796330at2"/>
<protein>
    <recommendedName>
        <fullName evidence="3">histidine kinase</fullName>
        <ecNumber evidence="3">2.7.13.3</ecNumber>
    </recommendedName>
</protein>
<dbReference type="PROSITE" id="PS50885">
    <property type="entry name" value="HAMP"/>
    <property type="match status" value="1"/>
</dbReference>
<keyword evidence="5" id="KW-0808">Transferase</keyword>
<evidence type="ECO:0000256" key="5">
    <source>
        <dbReference type="ARBA" id="ARBA00022679"/>
    </source>
</evidence>
<dbReference type="Gene3D" id="1.10.287.130">
    <property type="match status" value="1"/>
</dbReference>
<keyword evidence="7 14" id="KW-0418">Kinase</keyword>
<dbReference type="Proteomes" id="UP000007113">
    <property type="component" value="Chromosome"/>
</dbReference>
<gene>
    <name evidence="14" type="ordered locus">AciX8_3595</name>
</gene>
<keyword evidence="6 11" id="KW-0812">Transmembrane</keyword>
<evidence type="ECO:0000256" key="4">
    <source>
        <dbReference type="ARBA" id="ARBA00022553"/>
    </source>
</evidence>
<keyword evidence="8 11" id="KW-1133">Transmembrane helix</keyword>
<dbReference type="InterPro" id="IPR003660">
    <property type="entry name" value="HAMP_dom"/>
</dbReference>
<dbReference type="InterPro" id="IPR050428">
    <property type="entry name" value="TCS_sensor_his_kinase"/>
</dbReference>
<evidence type="ECO:0000256" key="6">
    <source>
        <dbReference type="ARBA" id="ARBA00022692"/>
    </source>
</evidence>
<evidence type="ECO:0000256" key="10">
    <source>
        <dbReference type="ARBA" id="ARBA00023136"/>
    </source>
</evidence>
<evidence type="ECO:0000259" key="13">
    <source>
        <dbReference type="PROSITE" id="PS50885"/>
    </source>
</evidence>
<dbReference type="EC" id="2.7.13.3" evidence="3"/>
<dbReference type="InterPro" id="IPR005467">
    <property type="entry name" value="His_kinase_dom"/>
</dbReference>
<dbReference type="InterPro" id="IPR036097">
    <property type="entry name" value="HisK_dim/P_sf"/>
</dbReference>
<feature type="transmembrane region" description="Helical" evidence="11">
    <location>
        <begin position="159"/>
        <end position="179"/>
    </location>
</feature>
<dbReference type="PANTHER" id="PTHR45436">
    <property type="entry name" value="SENSOR HISTIDINE KINASE YKOH"/>
    <property type="match status" value="1"/>
</dbReference>
<dbReference type="STRING" id="682795.AciX8_3595"/>
<dbReference type="InterPro" id="IPR004358">
    <property type="entry name" value="Sig_transdc_His_kin-like_C"/>
</dbReference>
<dbReference type="InterPro" id="IPR036890">
    <property type="entry name" value="HATPase_C_sf"/>
</dbReference>
<dbReference type="GO" id="GO:0005886">
    <property type="term" value="C:plasma membrane"/>
    <property type="evidence" value="ECO:0007669"/>
    <property type="project" value="TreeGrafter"/>
</dbReference>
<dbReference type="Gene3D" id="3.30.565.10">
    <property type="entry name" value="Histidine kinase-like ATPase, C-terminal domain"/>
    <property type="match status" value="1"/>
</dbReference>
<sequence length="473" mass="51871">MKISIRVRLTLWYSVIVALIVVSLGLGIFFGASWGLRRIADQELTSGIDGVATFLNHKLAIHEMNNLGEELREHSALLPRGKMFRVSNPDGSVVYQPDAMAVVPSLHSQADQTLKQSVSIGGRSFRTIGRLAQVGSYTFGIQVAVDQTEYARLMEGLDWLLILSIPAAGLLAACAGYWMSGRALSPIHQITEATHSIDAGSLSKRLPLRGTQDELDRLSNTINHMLDRIAVSYERIAQFTADASHELRTPVALIRSNAELLLMSPTDNQRTAEGLSDILLESEYMARLIGDLLTLARGSGSDKSIPMELFELGESIDAVIARARSLAETKKITLAYRAETQIVPIRGNRDIFERLLMIFIDNAVRYTPQEGHIELTEWVSNDLCGFIVRDTGIGIAAANHQRIFERFFRVDTARTPRDGGFGLGLSIAKSLVGMHGGTIRVDSELGEGAAFEVAFPRADLKKVLMDSAQGARL</sequence>
<dbReference type="Gene3D" id="6.10.340.10">
    <property type="match status" value="1"/>
</dbReference>
<dbReference type="PANTHER" id="PTHR45436:SF5">
    <property type="entry name" value="SENSOR HISTIDINE KINASE TRCS"/>
    <property type="match status" value="1"/>
</dbReference>
<dbReference type="SMART" id="SM00304">
    <property type="entry name" value="HAMP"/>
    <property type="match status" value="1"/>
</dbReference>
<dbReference type="SUPFAM" id="SSF55874">
    <property type="entry name" value="ATPase domain of HSP90 chaperone/DNA topoisomerase II/histidine kinase"/>
    <property type="match status" value="1"/>
</dbReference>
<dbReference type="CDD" id="cd06225">
    <property type="entry name" value="HAMP"/>
    <property type="match status" value="1"/>
</dbReference>
<keyword evidence="9" id="KW-0902">Two-component regulatory system</keyword>
<keyword evidence="4" id="KW-0597">Phosphoprotein</keyword>
<dbReference type="Pfam" id="PF00512">
    <property type="entry name" value="HisKA"/>
    <property type="match status" value="1"/>
</dbReference>
<organism evidence="14 15">
    <name type="scientific">Granulicella mallensis (strain ATCC BAA-1857 / DSM 23137 / MP5ACTX8)</name>
    <dbReference type="NCBI Taxonomy" id="682795"/>
    <lineage>
        <taxon>Bacteria</taxon>
        <taxon>Pseudomonadati</taxon>
        <taxon>Acidobacteriota</taxon>
        <taxon>Terriglobia</taxon>
        <taxon>Terriglobales</taxon>
        <taxon>Acidobacteriaceae</taxon>
        <taxon>Granulicella</taxon>
    </lineage>
</organism>
<feature type="domain" description="Histidine kinase" evidence="12">
    <location>
        <begin position="242"/>
        <end position="459"/>
    </location>
</feature>
<evidence type="ECO:0000256" key="3">
    <source>
        <dbReference type="ARBA" id="ARBA00012438"/>
    </source>
</evidence>
<evidence type="ECO:0000256" key="7">
    <source>
        <dbReference type="ARBA" id="ARBA00022777"/>
    </source>
</evidence>
<reference evidence="14 15" key="1">
    <citation type="submission" date="2011-11" db="EMBL/GenBank/DDBJ databases">
        <title>Complete sequence of Granulicella mallensis MP5ACTX8.</title>
        <authorList>
            <consortium name="US DOE Joint Genome Institute"/>
            <person name="Lucas S."/>
            <person name="Copeland A."/>
            <person name="Lapidus A."/>
            <person name="Cheng J.-F."/>
            <person name="Goodwin L."/>
            <person name="Pitluck S."/>
            <person name="Peters L."/>
            <person name="Lu M."/>
            <person name="Detter J.C."/>
            <person name="Han C."/>
            <person name="Tapia R."/>
            <person name="Land M."/>
            <person name="Hauser L."/>
            <person name="Kyrpides N."/>
            <person name="Ivanova N."/>
            <person name="Mikhailova N."/>
            <person name="Pagani I."/>
            <person name="Rawat S."/>
            <person name="Mannisto M."/>
            <person name="Haggblom M."/>
            <person name="Woyke T."/>
        </authorList>
    </citation>
    <scope>NUCLEOTIDE SEQUENCE [LARGE SCALE GENOMIC DNA]</scope>
    <source>
        <strain evidence="15">ATCC BAA-1857 / DSM 23137 / MP5ACTX8</strain>
    </source>
</reference>
<feature type="transmembrane region" description="Helical" evidence="11">
    <location>
        <begin position="12"/>
        <end position="36"/>
    </location>
</feature>
<name>G8NYC1_GRAMM</name>
<evidence type="ECO:0000313" key="15">
    <source>
        <dbReference type="Proteomes" id="UP000007113"/>
    </source>
</evidence>
<evidence type="ECO:0000256" key="11">
    <source>
        <dbReference type="SAM" id="Phobius"/>
    </source>
</evidence>
<dbReference type="SUPFAM" id="SSF47384">
    <property type="entry name" value="Homodimeric domain of signal transducing histidine kinase"/>
    <property type="match status" value="1"/>
</dbReference>
<evidence type="ECO:0000313" key="14">
    <source>
        <dbReference type="EMBL" id="AEU37887.1"/>
    </source>
</evidence>
<dbReference type="eggNOG" id="COG5002">
    <property type="taxonomic scope" value="Bacteria"/>
</dbReference>
<dbReference type="SMART" id="SM00388">
    <property type="entry name" value="HisKA"/>
    <property type="match status" value="1"/>
</dbReference>
<comment type="catalytic activity">
    <reaction evidence="1">
        <text>ATP + protein L-histidine = ADP + protein N-phospho-L-histidine.</text>
        <dbReference type="EC" id="2.7.13.3"/>
    </reaction>
</comment>
<proteinExistence type="predicted"/>
<dbReference type="PRINTS" id="PR00344">
    <property type="entry name" value="BCTRLSENSOR"/>
</dbReference>
<dbReference type="Pfam" id="PF00672">
    <property type="entry name" value="HAMP"/>
    <property type="match status" value="1"/>
</dbReference>
<dbReference type="FunFam" id="3.30.565.10:FF:000006">
    <property type="entry name" value="Sensor histidine kinase WalK"/>
    <property type="match status" value="1"/>
</dbReference>
<dbReference type="InterPro" id="IPR003594">
    <property type="entry name" value="HATPase_dom"/>
</dbReference>
<dbReference type="AlphaFoldDB" id="G8NYC1"/>
<comment type="subcellular location">
    <subcellularLocation>
        <location evidence="2">Membrane</location>
    </subcellularLocation>
</comment>
<feature type="domain" description="HAMP" evidence="13">
    <location>
        <begin position="181"/>
        <end position="234"/>
    </location>
</feature>
<dbReference type="EMBL" id="CP003130">
    <property type="protein sequence ID" value="AEU37887.1"/>
    <property type="molecule type" value="Genomic_DNA"/>
</dbReference>
<dbReference type="RefSeq" id="WP_014266761.1">
    <property type="nucleotide sequence ID" value="NC_016631.1"/>
</dbReference>
<dbReference type="CDD" id="cd00075">
    <property type="entry name" value="HATPase"/>
    <property type="match status" value="1"/>
</dbReference>
<dbReference type="KEGG" id="gma:AciX8_3595"/>
<keyword evidence="10 11" id="KW-0472">Membrane</keyword>
<evidence type="ECO:0000256" key="1">
    <source>
        <dbReference type="ARBA" id="ARBA00000085"/>
    </source>
</evidence>
<evidence type="ECO:0000256" key="2">
    <source>
        <dbReference type="ARBA" id="ARBA00004370"/>
    </source>
</evidence>
<dbReference type="HOGENOM" id="CLU_000445_89_6_0"/>
<dbReference type="SUPFAM" id="SSF158472">
    <property type="entry name" value="HAMP domain-like"/>
    <property type="match status" value="1"/>
</dbReference>
<evidence type="ECO:0000259" key="12">
    <source>
        <dbReference type="PROSITE" id="PS50109"/>
    </source>
</evidence>
<dbReference type="eggNOG" id="COG3850">
    <property type="taxonomic scope" value="Bacteria"/>
</dbReference>
<evidence type="ECO:0000256" key="8">
    <source>
        <dbReference type="ARBA" id="ARBA00022989"/>
    </source>
</evidence>
<accession>G8NYC1</accession>
<dbReference type="CDD" id="cd00082">
    <property type="entry name" value="HisKA"/>
    <property type="match status" value="1"/>
</dbReference>
<keyword evidence="15" id="KW-1185">Reference proteome</keyword>
<dbReference type="GO" id="GO:0000155">
    <property type="term" value="F:phosphorelay sensor kinase activity"/>
    <property type="evidence" value="ECO:0007669"/>
    <property type="project" value="InterPro"/>
</dbReference>
<dbReference type="SMART" id="SM00387">
    <property type="entry name" value="HATPase_c"/>
    <property type="match status" value="1"/>
</dbReference>